<feature type="region of interest" description="Disordered" evidence="1">
    <location>
        <begin position="1"/>
        <end position="110"/>
    </location>
</feature>
<sequence>MTARTQDTHRIGGSLGAAASASARLTGPPQVESLDLRGTGRQIPSSGGEGENRLGGGRGGGVGGGRWWRRREAGEAGGGGRRPGRRREVGEAGGGGGGRGGGGRPGRRRA</sequence>
<reference evidence="2" key="2">
    <citation type="submission" date="2021-02" db="EMBL/GenBank/DDBJ databases">
        <authorList>
            <person name="Kimball J.A."/>
            <person name="Haas M.W."/>
            <person name="Macchietto M."/>
            <person name="Kono T."/>
            <person name="Duquette J."/>
            <person name="Shao M."/>
        </authorList>
    </citation>
    <scope>NUCLEOTIDE SEQUENCE</scope>
    <source>
        <tissue evidence="2">Fresh leaf tissue</tissue>
    </source>
</reference>
<feature type="compositionally biased region" description="Gly residues" evidence="1">
    <location>
        <begin position="47"/>
        <end position="66"/>
    </location>
</feature>
<evidence type="ECO:0000313" key="3">
    <source>
        <dbReference type="Proteomes" id="UP000729402"/>
    </source>
</evidence>
<reference evidence="2" key="1">
    <citation type="journal article" date="2021" name="bioRxiv">
        <title>Whole Genome Assembly and Annotation of Northern Wild Rice, Zizania palustris L., Supports a Whole Genome Duplication in the Zizania Genus.</title>
        <authorList>
            <person name="Haas M."/>
            <person name="Kono T."/>
            <person name="Macchietto M."/>
            <person name="Millas R."/>
            <person name="McGilp L."/>
            <person name="Shao M."/>
            <person name="Duquette J."/>
            <person name="Hirsch C.N."/>
            <person name="Kimball J."/>
        </authorList>
    </citation>
    <scope>NUCLEOTIDE SEQUENCE</scope>
    <source>
        <tissue evidence="2">Fresh leaf tissue</tissue>
    </source>
</reference>
<name>A0A8J5SXG9_ZIZPA</name>
<accession>A0A8J5SXG9</accession>
<comment type="caution">
    <text evidence="2">The sequence shown here is derived from an EMBL/GenBank/DDBJ whole genome shotgun (WGS) entry which is preliminary data.</text>
</comment>
<dbReference type="AlphaFoldDB" id="A0A8J5SXG9"/>
<organism evidence="2 3">
    <name type="scientific">Zizania palustris</name>
    <name type="common">Northern wild rice</name>
    <dbReference type="NCBI Taxonomy" id="103762"/>
    <lineage>
        <taxon>Eukaryota</taxon>
        <taxon>Viridiplantae</taxon>
        <taxon>Streptophyta</taxon>
        <taxon>Embryophyta</taxon>
        <taxon>Tracheophyta</taxon>
        <taxon>Spermatophyta</taxon>
        <taxon>Magnoliopsida</taxon>
        <taxon>Liliopsida</taxon>
        <taxon>Poales</taxon>
        <taxon>Poaceae</taxon>
        <taxon>BOP clade</taxon>
        <taxon>Oryzoideae</taxon>
        <taxon>Oryzeae</taxon>
        <taxon>Zizaniinae</taxon>
        <taxon>Zizania</taxon>
    </lineage>
</organism>
<dbReference type="Proteomes" id="UP000729402">
    <property type="component" value="Unassembled WGS sequence"/>
</dbReference>
<keyword evidence="3" id="KW-1185">Reference proteome</keyword>
<protein>
    <submittedName>
        <fullName evidence="2">Uncharacterized protein</fullName>
    </submittedName>
</protein>
<evidence type="ECO:0000256" key="1">
    <source>
        <dbReference type="SAM" id="MobiDB-lite"/>
    </source>
</evidence>
<dbReference type="EMBL" id="JAAALK010000283">
    <property type="protein sequence ID" value="KAG8076812.1"/>
    <property type="molecule type" value="Genomic_DNA"/>
</dbReference>
<feature type="compositionally biased region" description="Gly residues" evidence="1">
    <location>
        <begin position="91"/>
        <end position="104"/>
    </location>
</feature>
<gene>
    <name evidence="2" type="ORF">GUJ93_ZPchr0006g40700</name>
</gene>
<proteinExistence type="predicted"/>
<evidence type="ECO:0000313" key="2">
    <source>
        <dbReference type="EMBL" id="KAG8076812.1"/>
    </source>
</evidence>
<feature type="compositionally biased region" description="Basic and acidic residues" evidence="1">
    <location>
        <begin position="1"/>
        <end position="10"/>
    </location>
</feature>